<dbReference type="SUPFAM" id="SSF55021">
    <property type="entry name" value="ACT-like"/>
    <property type="match status" value="1"/>
</dbReference>
<keyword evidence="6" id="KW-0418">Kinase</keyword>
<dbReference type="InterPro" id="IPR001245">
    <property type="entry name" value="Ser-Thr/Tyr_kinase_cat_dom"/>
</dbReference>
<evidence type="ECO:0000256" key="9">
    <source>
        <dbReference type="ARBA" id="ARBA00048679"/>
    </source>
</evidence>
<feature type="non-terminal residue" evidence="13">
    <location>
        <position position="549"/>
    </location>
</feature>
<evidence type="ECO:0000256" key="1">
    <source>
        <dbReference type="ARBA" id="ARBA00010507"/>
    </source>
</evidence>
<dbReference type="EMBL" id="AUSU01003962">
    <property type="protein sequence ID" value="EPS65901.1"/>
    <property type="molecule type" value="Genomic_DNA"/>
</dbReference>
<dbReference type="Gene3D" id="3.30.200.20">
    <property type="entry name" value="Phosphorylase Kinase, domain 1"/>
    <property type="match status" value="1"/>
</dbReference>
<evidence type="ECO:0000256" key="5">
    <source>
        <dbReference type="ARBA" id="ARBA00022741"/>
    </source>
</evidence>
<dbReference type="OrthoDB" id="4062651at2759"/>
<evidence type="ECO:0000313" key="14">
    <source>
        <dbReference type="Proteomes" id="UP000015453"/>
    </source>
</evidence>
<dbReference type="InterPro" id="IPR045865">
    <property type="entry name" value="ACT-like_dom_sf"/>
</dbReference>
<evidence type="ECO:0000256" key="7">
    <source>
        <dbReference type="ARBA" id="ARBA00022840"/>
    </source>
</evidence>
<dbReference type="GO" id="GO:0004674">
    <property type="term" value="F:protein serine/threonine kinase activity"/>
    <property type="evidence" value="ECO:0007669"/>
    <property type="project" value="UniProtKB-KW"/>
</dbReference>
<evidence type="ECO:0000259" key="11">
    <source>
        <dbReference type="PROSITE" id="PS50011"/>
    </source>
</evidence>
<keyword evidence="14" id="KW-1185">Reference proteome</keyword>
<dbReference type="PROSITE" id="PS50011">
    <property type="entry name" value="PROTEIN_KINASE_DOM"/>
    <property type="match status" value="1"/>
</dbReference>
<dbReference type="AlphaFoldDB" id="S8CMB5"/>
<dbReference type="PROSITE" id="PS51671">
    <property type="entry name" value="ACT"/>
    <property type="match status" value="1"/>
</dbReference>
<evidence type="ECO:0000256" key="3">
    <source>
        <dbReference type="ARBA" id="ARBA00022527"/>
    </source>
</evidence>
<dbReference type="FunFam" id="3.30.200.20:FF:000060">
    <property type="entry name" value="Serine/threonine-protein kinase isoform 1"/>
    <property type="match status" value="1"/>
</dbReference>
<dbReference type="SUPFAM" id="SSF56112">
    <property type="entry name" value="Protein kinase-like (PK-like)"/>
    <property type="match status" value="1"/>
</dbReference>
<organism evidence="13 14">
    <name type="scientific">Genlisea aurea</name>
    <dbReference type="NCBI Taxonomy" id="192259"/>
    <lineage>
        <taxon>Eukaryota</taxon>
        <taxon>Viridiplantae</taxon>
        <taxon>Streptophyta</taxon>
        <taxon>Embryophyta</taxon>
        <taxon>Tracheophyta</taxon>
        <taxon>Spermatophyta</taxon>
        <taxon>Magnoliopsida</taxon>
        <taxon>eudicotyledons</taxon>
        <taxon>Gunneridae</taxon>
        <taxon>Pentapetalae</taxon>
        <taxon>asterids</taxon>
        <taxon>lamiids</taxon>
        <taxon>Lamiales</taxon>
        <taxon>Lentibulariaceae</taxon>
        <taxon>Genlisea</taxon>
    </lineage>
</organism>
<accession>S8CMB5</accession>
<feature type="non-terminal residue" evidence="13">
    <location>
        <position position="1"/>
    </location>
</feature>
<feature type="region of interest" description="Disordered" evidence="10">
    <location>
        <begin position="528"/>
        <end position="549"/>
    </location>
</feature>
<evidence type="ECO:0000256" key="2">
    <source>
        <dbReference type="ARBA" id="ARBA00012513"/>
    </source>
</evidence>
<evidence type="ECO:0000256" key="4">
    <source>
        <dbReference type="ARBA" id="ARBA00022679"/>
    </source>
</evidence>
<dbReference type="EC" id="2.7.11.1" evidence="2"/>
<dbReference type="Gene3D" id="1.10.510.10">
    <property type="entry name" value="Transferase(Phosphotransferase) domain 1"/>
    <property type="match status" value="1"/>
</dbReference>
<keyword evidence="7" id="KW-0067">ATP-binding</keyword>
<keyword evidence="3" id="KW-0723">Serine/threonine-protein kinase</keyword>
<evidence type="ECO:0000259" key="12">
    <source>
        <dbReference type="PROSITE" id="PS51671"/>
    </source>
</evidence>
<keyword evidence="5" id="KW-0547">Nucleotide-binding</keyword>
<dbReference type="InterPro" id="IPR051681">
    <property type="entry name" value="Ser/Thr_Kinases-Pseudokinases"/>
</dbReference>
<dbReference type="PANTHER" id="PTHR44329:SF128">
    <property type="entry name" value="SERINE_THREONINE-PROTEIN KINASE STY46"/>
    <property type="match status" value="1"/>
</dbReference>
<gene>
    <name evidence="13" type="ORF">M569_08870</name>
</gene>
<evidence type="ECO:0000256" key="6">
    <source>
        <dbReference type="ARBA" id="ARBA00022777"/>
    </source>
</evidence>
<comment type="similarity">
    <text evidence="1">Belongs to the protein kinase superfamily. TKL Ser/Thr protein kinase family. RAF subfamily.</text>
</comment>
<dbReference type="InterPro" id="IPR000719">
    <property type="entry name" value="Prot_kinase_dom"/>
</dbReference>
<evidence type="ECO:0000256" key="8">
    <source>
        <dbReference type="ARBA" id="ARBA00047899"/>
    </source>
</evidence>
<feature type="domain" description="Protein kinase" evidence="11">
    <location>
        <begin position="272"/>
        <end position="528"/>
    </location>
</feature>
<reference evidence="13 14" key="1">
    <citation type="journal article" date="2013" name="BMC Genomics">
        <title>The miniature genome of a carnivorous plant Genlisea aurea contains a low number of genes and short non-coding sequences.</title>
        <authorList>
            <person name="Leushkin E.V."/>
            <person name="Sutormin R.A."/>
            <person name="Nabieva E.R."/>
            <person name="Penin A.A."/>
            <person name="Kondrashov A.S."/>
            <person name="Logacheva M.D."/>
        </authorList>
    </citation>
    <scope>NUCLEOTIDE SEQUENCE [LARGE SCALE GENOMIC DNA]</scope>
</reference>
<dbReference type="InterPro" id="IPR008271">
    <property type="entry name" value="Ser/Thr_kinase_AS"/>
</dbReference>
<dbReference type="GO" id="GO:0005524">
    <property type="term" value="F:ATP binding"/>
    <property type="evidence" value="ECO:0007669"/>
    <property type="project" value="UniProtKB-KW"/>
</dbReference>
<name>S8CMB5_9LAMI</name>
<dbReference type="InterPro" id="IPR002912">
    <property type="entry name" value="ACT_dom"/>
</dbReference>
<dbReference type="PANTHER" id="PTHR44329">
    <property type="entry name" value="SERINE/THREONINE-PROTEIN KINASE TNNI3K-RELATED"/>
    <property type="match status" value="1"/>
</dbReference>
<dbReference type="PRINTS" id="PR00109">
    <property type="entry name" value="TYRKINASE"/>
</dbReference>
<sequence>DGEKLTPATQRRDREKKAEVYGEVLRRLKESGHPQAVEPAFPQQLWDHFNSLPSRYAVDVNLERAGDVITHKQLLQLARDPNNGPAFDVRLVQVVPISEGNSEDSHYLTRGSVHPPPAFGSSPNLEASQMEPSQVGDIRMCNNIVVSRPMHEITFSTKDRPKLLSQLTSLLAEIGLNIQEAHAFSTVDGFSLDVFVVDGWPFEEVEELRIVLRNKLLKIERSYESKTSSSSVINPMIKQEKVEIKSLSDHHHQHLTIPSDGTDVWEIDPHLLEFEAKVASGSYGDLYKGIYRSQEVAIKILKAECVTEELQKEFAQEVYIMRKVRHKNVVQFIGACTRHPNLCIVTEYMQGGSLYDFLHKQKGSFKLPTLLKVGIDISKGMNYLHQNNIIHRDLKTANLLMDENDVVKVGDFGVARVKAQTGVMTAETGTYRWMAPEIIEHKPYDHKADVFSFGVVLWELLTGKLPYDYLTPLQAAVGVVQNGLRPTIPKQTHPKLAHMLERCWQQDPSLRPDFSEITGILKKISEEIGDDGEGRKEKGGGGIFSAFKR</sequence>
<dbReference type="Proteomes" id="UP000015453">
    <property type="component" value="Unassembled WGS sequence"/>
</dbReference>
<dbReference type="Pfam" id="PF07714">
    <property type="entry name" value="PK_Tyr_Ser-Thr"/>
    <property type="match status" value="1"/>
</dbReference>
<comment type="catalytic activity">
    <reaction evidence="9">
        <text>L-seryl-[protein] + ATP = O-phospho-L-seryl-[protein] + ADP + H(+)</text>
        <dbReference type="Rhea" id="RHEA:17989"/>
        <dbReference type="Rhea" id="RHEA-COMP:9863"/>
        <dbReference type="Rhea" id="RHEA-COMP:11604"/>
        <dbReference type="ChEBI" id="CHEBI:15378"/>
        <dbReference type="ChEBI" id="CHEBI:29999"/>
        <dbReference type="ChEBI" id="CHEBI:30616"/>
        <dbReference type="ChEBI" id="CHEBI:83421"/>
        <dbReference type="ChEBI" id="CHEBI:456216"/>
        <dbReference type="EC" id="2.7.11.1"/>
    </reaction>
</comment>
<dbReference type="PROSITE" id="PS00108">
    <property type="entry name" value="PROTEIN_KINASE_ST"/>
    <property type="match status" value="1"/>
</dbReference>
<dbReference type="InterPro" id="IPR011009">
    <property type="entry name" value="Kinase-like_dom_sf"/>
</dbReference>
<comment type="caution">
    <text evidence="13">The sequence shown here is derived from an EMBL/GenBank/DDBJ whole genome shotgun (WGS) entry which is preliminary data.</text>
</comment>
<protein>
    <recommendedName>
        <fullName evidence="2">non-specific serine/threonine protein kinase</fullName>
        <ecNumber evidence="2">2.7.11.1</ecNumber>
    </recommendedName>
</protein>
<keyword evidence="4" id="KW-0808">Transferase</keyword>
<dbReference type="SMART" id="SM00220">
    <property type="entry name" value="S_TKc"/>
    <property type="match status" value="1"/>
</dbReference>
<evidence type="ECO:0000313" key="13">
    <source>
        <dbReference type="EMBL" id="EPS65901.1"/>
    </source>
</evidence>
<dbReference type="CDD" id="cd13999">
    <property type="entry name" value="STKc_MAP3K-like"/>
    <property type="match status" value="1"/>
</dbReference>
<feature type="domain" description="ACT" evidence="12">
    <location>
        <begin position="152"/>
        <end position="224"/>
    </location>
</feature>
<evidence type="ECO:0000256" key="10">
    <source>
        <dbReference type="SAM" id="MobiDB-lite"/>
    </source>
</evidence>
<comment type="catalytic activity">
    <reaction evidence="8">
        <text>L-threonyl-[protein] + ATP = O-phospho-L-threonyl-[protein] + ADP + H(+)</text>
        <dbReference type="Rhea" id="RHEA:46608"/>
        <dbReference type="Rhea" id="RHEA-COMP:11060"/>
        <dbReference type="Rhea" id="RHEA-COMP:11605"/>
        <dbReference type="ChEBI" id="CHEBI:15378"/>
        <dbReference type="ChEBI" id="CHEBI:30013"/>
        <dbReference type="ChEBI" id="CHEBI:30616"/>
        <dbReference type="ChEBI" id="CHEBI:61977"/>
        <dbReference type="ChEBI" id="CHEBI:456216"/>
        <dbReference type="EC" id="2.7.11.1"/>
    </reaction>
</comment>
<proteinExistence type="inferred from homology"/>